<accession>A0A6N6VQM6</accession>
<name>A0A6N6VQM6_9BACT</name>
<comment type="caution">
    <text evidence="3">The sequence shown here is derived from an EMBL/GenBank/DDBJ whole genome shotgun (WGS) entry which is preliminary data.</text>
</comment>
<evidence type="ECO:0000259" key="2">
    <source>
        <dbReference type="Pfam" id="PF02541"/>
    </source>
</evidence>
<proteinExistence type="predicted"/>
<evidence type="ECO:0000313" key="4">
    <source>
        <dbReference type="Proteomes" id="UP000437748"/>
    </source>
</evidence>
<protein>
    <recommendedName>
        <fullName evidence="2">Ppx/GppA phosphatase N-terminal domain-containing protein</fullName>
    </recommendedName>
</protein>
<dbReference type="Gene3D" id="3.30.420.40">
    <property type="match status" value="1"/>
</dbReference>
<dbReference type="AlphaFoldDB" id="A0A6N6VQM6"/>
<dbReference type="GO" id="GO:0006357">
    <property type="term" value="P:regulation of transcription by RNA polymerase II"/>
    <property type="evidence" value="ECO:0007669"/>
    <property type="project" value="TreeGrafter"/>
</dbReference>
<dbReference type="InterPro" id="IPR003695">
    <property type="entry name" value="Ppx_GppA_N"/>
</dbReference>
<dbReference type="PANTHER" id="PTHR30005">
    <property type="entry name" value="EXOPOLYPHOSPHATASE"/>
    <property type="match status" value="1"/>
</dbReference>
<dbReference type="RefSeq" id="WP_153420707.1">
    <property type="nucleotide sequence ID" value="NZ_WFLM01000004.1"/>
</dbReference>
<evidence type="ECO:0000256" key="1">
    <source>
        <dbReference type="SAM" id="SignalP"/>
    </source>
</evidence>
<evidence type="ECO:0000313" key="3">
    <source>
        <dbReference type="EMBL" id="KAB8037632.1"/>
    </source>
</evidence>
<dbReference type="Gene3D" id="3.30.420.150">
    <property type="entry name" value="Exopolyphosphatase. Domain 2"/>
    <property type="match status" value="1"/>
</dbReference>
<dbReference type="SUPFAM" id="SSF53067">
    <property type="entry name" value="Actin-like ATPase domain"/>
    <property type="match status" value="1"/>
</dbReference>
<keyword evidence="1" id="KW-0732">Signal</keyword>
<feature type="domain" description="Ppx/GppA phosphatase N-terminal" evidence="2">
    <location>
        <begin position="77"/>
        <end position="205"/>
    </location>
</feature>
<keyword evidence="4" id="KW-1185">Reference proteome</keyword>
<sequence>MKKTKKVVIVLINLLLTSCITNFQDKIITCHSEIRGGFDIGSGSTKLQISKVRICNNDKINIEKVYYKSSIAVKYSQDLNDSNSKVFSQKIINKGLDAMKLMTIEALQKLEEECGINCKVTAWRGIMTEAFRKAKNWDEAKAQLTTAVDGLIIKRLNQKEEALYGFYPIIKLNGFDQKNAVVWDIGGGSTQLTAFDTNFKSNQFSSEGVYVIGTSLGSATFANFLKSKINSINNPNSFNPIQDYDFLENDSELHINKKILNSLSDNNYIKENFNSLFIQNKNFYVIGGLLSISIPETLSKDNQNFKVYNYSDVKNTNEIRSISKKELDDKYHYIKKLNDSELLSYAIETKSNINFSQTIASNILMVRKYMESPLNIKEIYPIQIDGTDTIMINPEFKNLSYWKKDSVS</sequence>
<organism evidence="3 4">
    <name type="scientific">Silvanigrella paludirubra</name>
    <dbReference type="NCBI Taxonomy" id="2499159"/>
    <lineage>
        <taxon>Bacteria</taxon>
        <taxon>Pseudomonadati</taxon>
        <taxon>Bdellovibrionota</taxon>
        <taxon>Oligoflexia</taxon>
        <taxon>Silvanigrellales</taxon>
        <taxon>Silvanigrellaceae</taxon>
        <taxon>Silvanigrella</taxon>
    </lineage>
</organism>
<dbReference type="Proteomes" id="UP000437748">
    <property type="component" value="Unassembled WGS sequence"/>
</dbReference>
<dbReference type="Pfam" id="PF02541">
    <property type="entry name" value="Ppx-GppA"/>
    <property type="match status" value="1"/>
</dbReference>
<feature type="signal peptide" evidence="1">
    <location>
        <begin position="1"/>
        <end position="23"/>
    </location>
</feature>
<reference evidence="3 4" key="1">
    <citation type="submission" date="2019-10" db="EMBL/GenBank/DDBJ databases">
        <title>New species of Slilvanegrellaceae.</title>
        <authorList>
            <person name="Pitt A."/>
            <person name="Hahn M.W."/>
        </authorList>
    </citation>
    <scope>NUCLEOTIDE SEQUENCE [LARGE SCALE GENOMIC DNA]</scope>
    <source>
        <strain evidence="3 4">SP-Ram-0.45-NSY-1</strain>
    </source>
</reference>
<gene>
    <name evidence="3" type="ORF">GCL60_10685</name>
</gene>
<dbReference type="EMBL" id="WFLM01000004">
    <property type="protein sequence ID" value="KAB8037632.1"/>
    <property type="molecule type" value="Genomic_DNA"/>
</dbReference>
<dbReference type="PROSITE" id="PS51257">
    <property type="entry name" value="PROKAR_LIPOPROTEIN"/>
    <property type="match status" value="1"/>
</dbReference>
<dbReference type="InterPro" id="IPR043129">
    <property type="entry name" value="ATPase_NBD"/>
</dbReference>
<feature type="chain" id="PRO_5026981636" description="Ppx/GppA phosphatase N-terminal domain-containing protein" evidence="1">
    <location>
        <begin position="24"/>
        <end position="408"/>
    </location>
</feature>
<dbReference type="InterPro" id="IPR050273">
    <property type="entry name" value="GppA/Ppx_hydrolase"/>
</dbReference>
<dbReference type="OrthoDB" id="20072at2"/>
<dbReference type="PANTHER" id="PTHR30005:SF0">
    <property type="entry name" value="RETROGRADE REGULATION PROTEIN 2"/>
    <property type="match status" value="1"/>
</dbReference>